<sequence>MNDEDTDNEKPKSFDISKLTMEMRDEDRAAADERLREQFKEMTEGNDVMKDALRGIGGVSALQDAMGSVNSLQDAIKASGIGSVQEQVRDAMSGLATSGIQDDLSALRGAGVFDQLNAEHAAMEEARKSALGVLPEGYIESLTGASGAAALAASGLQDRMRGLGLGEDSSFSRIAAGIAEQQSVLDRMHQDRFEVSPALRDIHIPENPLIETNKRLERIERRFDQISHVAETSAQTATELQLAAAEFLKDFKEAASKNDEAAADAIRLGKGAVWAAILIPFLVFGAQYAANTYLPNREAEALQQSVTGLKTEIDAMQAADAAQTERLIDAIAASDEATAAAILEGLRALQPPAADTTPIAD</sequence>
<gene>
    <name evidence="1" type="ORF">SAMN06295998_1402</name>
</gene>
<dbReference type="AlphaFoldDB" id="A0A1W2ESY2"/>
<dbReference type="RefSeq" id="WP_084355125.1">
    <property type="nucleotide sequence ID" value="NZ_FWYD01000040.1"/>
</dbReference>
<evidence type="ECO:0000313" key="2">
    <source>
        <dbReference type="Proteomes" id="UP000192330"/>
    </source>
</evidence>
<organism evidence="1 2">
    <name type="scientific">Primorskyibacter flagellatus</name>
    <dbReference type="NCBI Taxonomy" id="1387277"/>
    <lineage>
        <taxon>Bacteria</taxon>
        <taxon>Pseudomonadati</taxon>
        <taxon>Pseudomonadota</taxon>
        <taxon>Alphaproteobacteria</taxon>
        <taxon>Rhodobacterales</taxon>
        <taxon>Roseobacteraceae</taxon>
        <taxon>Primorskyibacter</taxon>
    </lineage>
</organism>
<proteinExistence type="predicted"/>
<name>A0A1W2ESY2_9RHOB</name>
<dbReference type="EMBL" id="FWYD01000040">
    <property type="protein sequence ID" value="SMD12288.1"/>
    <property type="molecule type" value="Genomic_DNA"/>
</dbReference>
<protein>
    <submittedName>
        <fullName evidence="1">Uncharacterized protein</fullName>
    </submittedName>
</protein>
<accession>A0A1W2ESY2</accession>
<dbReference type="Proteomes" id="UP000192330">
    <property type="component" value="Unassembled WGS sequence"/>
</dbReference>
<keyword evidence="2" id="KW-1185">Reference proteome</keyword>
<evidence type="ECO:0000313" key="1">
    <source>
        <dbReference type="EMBL" id="SMD12288.1"/>
    </source>
</evidence>
<reference evidence="1 2" key="1">
    <citation type="submission" date="2017-04" db="EMBL/GenBank/DDBJ databases">
        <authorList>
            <person name="Afonso C.L."/>
            <person name="Miller P.J."/>
            <person name="Scott M.A."/>
            <person name="Spackman E."/>
            <person name="Goraichik I."/>
            <person name="Dimitrov K.M."/>
            <person name="Suarez D.L."/>
            <person name="Swayne D.E."/>
        </authorList>
    </citation>
    <scope>NUCLEOTIDE SEQUENCE [LARGE SCALE GENOMIC DNA]</scope>
    <source>
        <strain evidence="1 2">CGMCC 1.12644</strain>
    </source>
</reference>
<dbReference type="OrthoDB" id="7821729at2"/>